<reference evidence="2 3" key="1">
    <citation type="submission" date="2013-08" db="EMBL/GenBank/DDBJ databases">
        <authorList>
            <person name="Weinstock G."/>
            <person name="Sodergren E."/>
            <person name="Wylie T."/>
            <person name="Fulton L."/>
            <person name="Fulton R."/>
            <person name="Fronick C."/>
            <person name="O'Laughlin M."/>
            <person name="Godfrey J."/>
            <person name="Miner T."/>
            <person name="Herter B."/>
            <person name="Appelbaum E."/>
            <person name="Cordes M."/>
            <person name="Lek S."/>
            <person name="Wollam A."/>
            <person name="Pepin K.H."/>
            <person name="Palsikar V.B."/>
            <person name="Mitreva M."/>
            <person name="Wilson R.K."/>
        </authorList>
    </citation>
    <scope>NUCLEOTIDE SEQUENCE [LARGE SCALE GENOMIC DNA]</scope>
    <source>
        <strain evidence="2 3">ATCC 12856</strain>
    </source>
</reference>
<organism evidence="2 3">
    <name type="scientific">Aneurinibacillus aneurinilyticus ATCC 12856</name>
    <dbReference type="NCBI Taxonomy" id="649747"/>
    <lineage>
        <taxon>Bacteria</taxon>
        <taxon>Bacillati</taxon>
        <taxon>Bacillota</taxon>
        <taxon>Bacilli</taxon>
        <taxon>Bacillales</taxon>
        <taxon>Paenibacillaceae</taxon>
        <taxon>Aneurinibacillus group</taxon>
        <taxon>Aneurinibacillus</taxon>
    </lineage>
</organism>
<accession>U1Y595</accession>
<gene>
    <name evidence="2" type="ORF">HMPREF0083_04596</name>
</gene>
<dbReference type="Proteomes" id="UP000016511">
    <property type="component" value="Unassembled WGS sequence"/>
</dbReference>
<keyword evidence="1" id="KW-0812">Transmembrane</keyword>
<dbReference type="AlphaFoldDB" id="U1Y595"/>
<name>U1Y595_ANEAE</name>
<sequence>MNRFVKKTTGILPMARIANIFHALILPVVAEVLIYLLNATVGYHVPGQKVIPELVERQGHPGSILGTKG</sequence>
<keyword evidence="1" id="KW-0472">Membrane</keyword>
<comment type="caution">
    <text evidence="2">The sequence shown here is derived from an EMBL/GenBank/DDBJ whole genome shotgun (WGS) entry which is preliminary data.</text>
</comment>
<proteinExistence type="predicted"/>
<evidence type="ECO:0000313" key="2">
    <source>
        <dbReference type="EMBL" id="ERI07312.1"/>
    </source>
</evidence>
<protein>
    <submittedName>
        <fullName evidence="2">Uncharacterized protein</fullName>
    </submittedName>
</protein>
<feature type="transmembrane region" description="Helical" evidence="1">
    <location>
        <begin position="20"/>
        <end position="37"/>
    </location>
</feature>
<dbReference type="EMBL" id="AWSJ01000283">
    <property type="protein sequence ID" value="ERI07312.1"/>
    <property type="molecule type" value="Genomic_DNA"/>
</dbReference>
<dbReference type="eggNOG" id="ENOG50349IH">
    <property type="taxonomic scope" value="Bacteria"/>
</dbReference>
<keyword evidence="3" id="KW-1185">Reference proteome</keyword>
<dbReference type="HOGENOM" id="CLU_2766855_0_0_9"/>
<dbReference type="STRING" id="649747.HMPREF0083_04596"/>
<evidence type="ECO:0000256" key="1">
    <source>
        <dbReference type="SAM" id="Phobius"/>
    </source>
</evidence>
<keyword evidence="1" id="KW-1133">Transmembrane helix</keyword>
<evidence type="ECO:0000313" key="3">
    <source>
        <dbReference type="Proteomes" id="UP000016511"/>
    </source>
</evidence>